<dbReference type="InterPro" id="IPR027417">
    <property type="entry name" value="P-loop_NTPase"/>
</dbReference>
<dbReference type="PANTHER" id="PTHR30050:SF5">
    <property type="entry name" value="DNAA REGULATORY INACTIVATOR HDA"/>
    <property type="match status" value="1"/>
</dbReference>
<gene>
    <name evidence="1" type="ORF">QGN29_11520</name>
</gene>
<keyword evidence="2" id="KW-1185">Reference proteome</keyword>
<dbReference type="Gene3D" id="1.10.8.60">
    <property type="match status" value="1"/>
</dbReference>
<evidence type="ECO:0000313" key="1">
    <source>
        <dbReference type="EMBL" id="WND02179.1"/>
    </source>
</evidence>
<evidence type="ECO:0008006" key="3">
    <source>
        <dbReference type="Google" id="ProtNLM"/>
    </source>
</evidence>
<name>A0AA52EGN0_9PROT</name>
<dbReference type="KEGG" id="tmk:QGN29_11520"/>
<evidence type="ECO:0000313" key="2">
    <source>
        <dbReference type="Proteomes" id="UP001268683"/>
    </source>
</evidence>
<dbReference type="Proteomes" id="UP001268683">
    <property type="component" value="Chromosome"/>
</dbReference>
<dbReference type="RefSeq" id="WP_310798014.1">
    <property type="nucleotide sequence ID" value="NZ_CP123872.1"/>
</dbReference>
<protein>
    <recommendedName>
        <fullName evidence="3">DnaA regulatory inactivator Hda</fullName>
    </recommendedName>
</protein>
<dbReference type="GO" id="GO:0003688">
    <property type="term" value="F:DNA replication origin binding"/>
    <property type="evidence" value="ECO:0007669"/>
    <property type="project" value="TreeGrafter"/>
</dbReference>
<reference evidence="1" key="1">
    <citation type="submission" date="2023-04" db="EMBL/GenBank/DDBJ databases">
        <title>Complete genome sequence of Temperatibacter marinus.</title>
        <authorList>
            <person name="Rong J.-C."/>
            <person name="Yi M.-L."/>
            <person name="Zhao Q."/>
        </authorList>
    </citation>
    <scope>NUCLEOTIDE SEQUENCE</scope>
    <source>
        <strain evidence="1">NBRC 110045</strain>
    </source>
</reference>
<dbReference type="GO" id="GO:0006270">
    <property type="term" value="P:DNA replication initiation"/>
    <property type="evidence" value="ECO:0007669"/>
    <property type="project" value="TreeGrafter"/>
</dbReference>
<dbReference type="SUPFAM" id="SSF52540">
    <property type="entry name" value="P-loop containing nucleoside triphosphate hydrolases"/>
    <property type="match status" value="1"/>
</dbReference>
<accession>A0AA52EGN0</accession>
<sequence>MNNRSSKQYPLDWDYTPSHSLEDYLLSSSNELAYAAIKDQKSWASHALCIYGPASSGKTHLAYSFSELTSSFHVKGNEELSDIEAHNSFVVEDVDQNIYDEHLLFHLFNWSKENGGYLLLTARSAPSKWNFELPDLKSRIGLMDVKEIAEPDDDLLEKIYYKLFSDRQISIDPSLIKFLLVHVERSFEAAENIVVRLDQEALSKKCKVSRQLAASLLK</sequence>
<organism evidence="1 2">
    <name type="scientific">Temperatibacter marinus</name>
    <dbReference type="NCBI Taxonomy" id="1456591"/>
    <lineage>
        <taxon>Bacteria</taxon>
        <taxon>Pseudomonadati</taxon>
        <taxon>Pseudomonadota</taxon>
        <taxon>Alphaproteobacteria</taxon>
        <taxon>Kordiimonadales</taxon>
        <taxon>Temperatibacteraceae</taxon>
        <taxon>Temperatibacter</taxon>
    </lineage>
</organism>
<dbReference type="EMBL" id="CP123872">
    <property type="protein sequence ID" value="WND02179.1"/>
    <property type="molecule type" value="Genomic_DNA"/>
</dbReference>
<dbReference type="GO" id="GO:0005886">
    <property type="term" value="C:plasma membrane"/>
    <property type="evidence" value="ECO:0007669"/>
    <property type="project" value="TreeGrafter"/>
</dbReference>
<proteinExistence type="predicted"/>
<dbReference type="Gene3D" id="3.40.50.300">
    <property type="entry name" value="P-loop containing nucleotide triphosphate hydrolases"/>
    <property type="match status" value="1"/>
</dbReference>
<dbReference type="PANTHER" id="PTHR30050">
    <property type="entry name" value="CHROMOSOMAL REPLICATION INITIATOR PROTEIN DNAA"/>
    <property type="match status" value="1"/>
</dbReference>
<dbReference type="AlphaFoldDB" id="A0AA52EGN0"/>